<organism evidence="1 2">
    <name type="scientific">Marinobacter subterrani</name>
    <dbReference type="NCBI Taxonomy" id="1658765"/>
    <lineage>
        <taxon>Bacteria</taxon>
        <taxon>Pseudomonadati</taxon>
        <taxon>Pseudomonadota</taxon>
        <taxon>Gammaproteobacteria</taxon>
        <taxon>Pseudomonadales</taxon>
        <taxon>Marinobacteraceae</taxon>
        <taxon>Marinobacter</taxon>
    </lineage>
</organism>
<evidence type="ECO:0000313" key="2">
    <source>
        <dbReference type="Proteomes" id="UP000036102"/>
    </source>
</evidence>
<dbReference type="PATRIC" id="fig|1658765.3.peg.3158"/>
<dbReference type="EMBL" id="LFBU01000001">
    <property type="protein sequence ID" value="KMQ76913.1"/>
    <property type="molecule type" value="Genomic_DNA"/>
</dbReference>
<dbReference type="AlphaFoldDB" id="A0A0J7JEK9"/>
<gene>
    <name evidence="1" type="ORF">Msub_13128</name>
</gene>
<evidence type="ECO:0000313" key="1">
    <source>
        <dbReference type="EMBL" id="KMQ76913.1"/>
    </source>
</evidence>
<sequence>MKRTSMIRLVRMRKQVRSYPLVPLTAAIGAIMSGCSSDDRVPGYVFINAQDCLRSLPHLAAECESAYETSKQQAATYGPRYRNEDDCEVDFGDGACTTDSTYYYVLDDDRKRITTRTVLHAQPRMDAFVARPLFEGSRTLASEPLLQFRNKGKRGYYTVDGMPVKASTSGRVHDAGAFGSRFLSVSSNTLSRGGFGYKVAAMSQYANSWSSSRSGSGWSWGG</sequence>
<reference evidence="1 2" key="1">
    <citation type="submission" date="2015-06" db="EMBL/GenBank/DDBJ databases">
        <title>Marinobacter subterrani, a genetically tractable neutrophilic iron-oxidizing strain isolated from the Soudan Iron Mine.</title>
        <authorList>
            <person name="Bonis B.M."/>
            <person name="Gralnick J.A."/>
        </authorList>
    </citation>
    <scope>NUCLEOTIDE SEQUENCE [LARGE SCALE GENOMIC DNA]</scope>
    <source>
        <strain evidence="1 2">JG233</strain>
    </source>
</reference>
<accession>A0A0J7JEK9</accession>
<comment type="caution">
    <text evidence="1">The sequence shown here is derived from an EMBL/GenBank/DDBJ whole genome shotgun (WGS) entry which is preliminary data.</text>
</comment>
<dbReference type="OrthoDB" id="5903948at2"/>
<dbReference type="PROSITE" id="PS51257">
    <property type="entry name" value="PROKAR_LIPOPROTEIN"/>
    <property type="match status" value="1"/>
</dbReference>
<proteinExistence type="predicted"/>
<dbReference type="STRING" id="1658765.Msub_13128"/>
<protein>
    <submittedName>
        <fullName evidence="1">Putative conserved protein YgiB, involved in bioifilm formation, UPF0441/DUF1190 family</fullName>
    </submittedName>
</protein>
<dbReference type="Proteomes" id="UP000036102">
    <property type="component" value="Unassembled WGS sequence"/>
</dbReference>
<dbReference type="InterPro" id="IPR009576">
    <property type="entry name" value="Biofilm_formation_YgiB"/>
</dbReference>
<dbReference type="Pfam" id="PF06693">
    <property type="entry name" value="DUF1190"/>
    <property type="match status" value="1"/>
</dbReference>
<keyword evidence="2" id="KW-1185">Reference proteome</keyword>
<name>A0A0J7JEK9_9GAMM</name>